<feature type="compositionally biased region" description="Basic and acidic residues" evidence="1">
    <location>
        <begin position="160"/>
        <end position="170"/>
    </location>
</feature>
<keyword evidence="4" id="KW-1185">Reference proteome</keyword>
<dbReference type="HOGENOM" id="CLU_002027_2_0_1"/>
<organism evidence="3 4">
    <name type="scientific">Fomitopsis schrenkii</name>
    <name type="common">Brown rot fungus</name>
    <dbReference type="NCBI Taxonomy" id="2126942"/>
    <lineage>
        <taxon>Eukaryota</taxon>
        <taxon>Fungi</taxon>
        <taxon>Dikarya</taxon>
        <taxon>Basidiomycota</taxon>
        <taxon>Agaricomycotina</taxon>
        <taxon>Agaricomycetes</taxon>
        <taxon>Polyporales</taxon>
        <taxon>Fomitopsis</taxon>
    </lineage>
</organism>
<dbReference type="SUPFAM" id="SSF56219">
    <property type="entry name" value="DNase I-like"/>
    <property type="match status" value="1"/>
</dbReference>
<dbReference type="PANTHER" id="PTHR11200:SF240">
    <property type="entry name" value="INOSITOL POLYPHOSPHATE 5-PHOSPHATASE C9G1.10C-RELATED"/>
    <property type="match status" value="1"/>
</dbReference>
<dbReference type="Proteomes" id="UP000015241">
    <property type="component" value="Unassembled WGS sequence"/>
</dbReference>
<evidence type="ECO:0000256" key="1">
    <source>
        <dbReference type="SAM" id="MobiDB-lite"/>
    </source>
</evidence>
<reference evidence="3 4" key="1">
    <citation type="journal article" date="2012" name="Science">
        <title>The Paleozoic origin of enzymatic lignin decomposition reconstructed from 31 fungal genomes.</title>
        <authorList>
            <person name="Floudas D."/>
            <person name="Binder M."/>
            <person name="Riley R."/>
            <person name="Barry K."/>
            <person name="Blanchette R.A."/>
            <person name="Henrissat B."/>
            <person name="Martinez A.T."/>
            <person name="Otillar R."/>
            <person name="Spatafora J.W."/>
            <person name="Yadav J.S."/>
            <person name="Aerts A."/>
            <person name="Benoit I."/>
            <person name="Boyd A."/>
            <person name="Carlson A."/>
            <person name="Copeland A."/>
            <person name="Coutinho P.M."/>
            <person name="de Vries R.P."/>
            <person name="Ferreira P."/>
            <person name="Findley K."/>
            <person name="Foster B."/>
            <person name="Gaskell J."/>
            <person name="Glotzer D."/>
            <person name="Gorecki P."/>
            <person name="Heitman J."/>
            <person name="Hesse C."/>
            <person name="Hori C."/>
            <person name="Igarashi K."/>
            <person name="Jurgens J.A."/>
            <person name="Kallen N."/>
            <person name="Kersten P."/>
            <person name="Kohler A."/>
            <person name="Kuees U."/>
            <person name="Kumar T.K.A."/>
            <person name="Kuo A."/>
            <person name="LaButti K."/>
            <person name="Larrondo L.F."/>
            <person name="Lindquist E."/>
            <person name="Ling A."/>
            <person name="Lombard V."/>
            <person name="Lucas S."/>
            <person name="Lundell T."/>
            <person name="Martin R."/>
            <person name="McLaughlin D.J."/>
            <person name="Morgenstern I."/>
            <person name="Morin E."/>
            <person name="Murat C."/>
            <person name="Nagy L.G."/>
            <person name="Nolan M."/>
            <person name="Ohm R.A."/>
            <person name="Patyshakuliyeva A."/>
            <person name="Rokas A."/>
            <person name="Ruiz-Duenas F.J."/>
            <person name="Sabat G."/>
            <person name="Salamov A."/>
            <person name="Samejima M."/>
            <person name="Schmutz J."/>
            <person name="Slot J.C."/>
            <person name="St John F."/>
            <person name="Stenlid J."/>
            <person name="Sun H."/>
            <person name="Sun S."/>
            <person name="Syed K."/>
            <person name="Tsang A."/>
            <person name="Wiebenga A."/>
            <person name="Young D."/>
            <person name="Pisabarro A."/>
            <person name="Eastwood D.C."/>
            <person name="Martin F."/>
            <person name="Cullen D."/>
            <person name="Grigoriev I.V."/>
            <person name="Hibbett D.S."/>
        </authorList>
    </citation>
    <scope>NUCLEOTIDE SEQUENCE</scope>
    <source>
        <strain evidence="4">FP-58527</strain>
    </source>
</reference>
<dbReference type="EMBL" id="KE504212">
    <property type="protein sequence ID" value="EPS95197.1"/>
    <property type="molecule type" value="Genomic_DNA"/>
</dbReference>
<feature type="domain" description="Inositol polyphosphate-related phosphatase" evidence="2">
    <location>
        <begin position="601"/>
        <end position="946"/>
    </location>
</feature>
<dbReference type="InterPro" id="IPR015943">
    <property type="entry name" value="WD40/YVTN_repeat-like_dom_sf"/>
</dbReference>
<dbReference type="OrthoDB" id="2248459at2759"/>
<sequence>MDPSQSNSPDIESTPPPAVSSLRSRFEQLAANSNSPAPGQKRPLSTHGLLLTPEPLSPRPRAASGSNELRPDARALRPTSSSSDLKTVTKRPPPPPPPGRSSRAASPAPLMSSPLLRPTLAAEPPSSPLVHETTLPNPRSASPNKSISLARKPPPPPPPHPRELHAEPHVEVTPAERTSRKAFGHHPPPPTRTIGLNDKLPAPRRQPSGSSSESEEEEFKKAELLPDFTRSSRRPPVVDCHNYSEFNIHVPAYTSAVAVSGHTVAVAHQTHIKIYDLSVSETPVWNIDSREAGIDKLNGFKVTAVEFRPTHNAADRGAFLWLGCKDGSLIELDIRSGTIVAVKPVAHAHAVTHMFRHGRAMVTMDGTGKVLVFAPEADGTDDVHLVYTPARVVRIAEKQEFARLLGGELWTSTRDPSGGGTVASTSRGPIVRVYDVFNPKSTGRSLLPTEHLGAVTSGTILPSQPDKVYLGHEGGHVSVWTLVTKDGLPLCEEVIKVSTSDVLSLQGVNDRLWAGGRIGTITAYDVVQRPWVATNSWQAHTKLPVLRLVADTWSIEKLGRLTVYSVGRDERLRFWDGLLGTQWVGVDQELMKREAEFSTFRPMKVLIVSWNLDSAKPDTLTGTPENLEFLHDALTSVEDPDIIAFGFQELIDLESRKMAAKTVLLGGKNKTADGGISQKVSTSYKKWYDRLVLAVKMAMPSDVPYTVIHTENLVGLFSCVFVKNTERISLKQVAITTIKRGMGGRYGNKGGIVARCVIDDTSICFINCHLAAGQHHVRQRNADVAAMLEEKSVFPDSDAIEEPLAYVNGGDGSMVLDHEIVFLNGDMNYRIEHRRDFVVAAIKAGEIESLLTYDQLLREMKNNRAFRLRSFQEGPLTFPPTYKYDRRSTEYDTSEKARVPAWCDRVLWRSREPSRVVQLHYRRYEVNVSDHRPISAAFRTTVKSVQQEARSHVKGEVIARWKQHERELLAACHQFFVDQAMI</sequence>
<dbReference type="GO" id="GO:0046856">
    <property type="term" value="P:phosphatidylinositol dephosphorylation"/>
    <property type="evidence" value="ECO:0007669"/>
    <property type="project" value="InterPro"/>
</dbReference>
<feature type="region of interest" description="Disordered" evidence="1">
    <location>
        <begin position="1"/>
        <end position="231"/>
    </location>
</feature>
<dbReference type="STRING" id="743788.S8DR97"/>
<feature type="compositionally biased region" description="Low complexity" evidence="1">
    <location>
        <begin position="100"/>
        <end position="118"/>
    </location>
</feature>
<dbReference type="eggNOG" id="KOG0565">
    <property type="taxonomic scope" value="Eukaryota"/>
</dbReference>
<name>S8DR97_FOMSC</name>
<dbReference type="Pfam" id="PF22669">
    <property type="entry name" value="Exo_endo_phos2"/>
    <property type="match status" value="1"/>
</dbReference>
<evidence type="ECO:0000313" key="3">
    <source>
        <dbReference type="EMBL" id="EPS95197.1"/>
    </source>
</evidence>
<proteinExistence type="predicted"/>
<dbReference type="InterPro" id="IPR000300">
    <property type="entry name" value="IPPc"/>
</dbReference>
<dbReference type="InterPro" id="IPR036322">
    <property type="entry name" value="WD40_repeat_dom_sf"/>
</dbReference>
<dbReference type="InterPro" id="IPR046985">
    <property type="entry name" value="IP5"/>
</dbReference>
<dbReference type="SUPFAM" id="SSF50978">
    <property type="entry name" value="WD40 repeat-like"/>
    <property type="match status" value="1"/>
</dbReference>
<dbReference type="Gene3D" id="2.130.10.10">
    <property type="entry name" value="YVTN repeat-like/Quinoprotein amine dehydrogenase"/>
    <property type="match status" value="2"/>
</dbReference>
<evidence type="ECO:0000313" key="4">
    <source>
        <dbReference type="Proteomes" id="UP000015241"/>
    </source>
</evidence>
<dbReference type="PANTHER" id="PTHR11200">
    <property type="entry name" value="INOSITOL 5-PHOSPHATASE"/>
    <property type="match status" value="1"/>
</dbReference>
<protein>
    <recommendedName>
        <fullName evidence="2">Inositol polyphosphate-related phosphatase domain-containing protein</fullName>
    </recommendedName>
</protein>
<dbReference type="Gene3D" id="3.60.10.10">
    <property type="entry name" value="Endonuclease/exonuclease/phosphatase"/>
    <property type="match status" value="1"/>
</dbReference>
<dbReference type="InParanoid" id="S8DR97"/>
<dbReference type="FunCoup" id="S8DR97">
    <property type="interactions" value="45"/>
</dbReference>
<dbReference type="GO" id="GO:0004439">
    <property type="term" value="F:phosphatidylinositol-4,5-bisphosphate 5-phosphatase activity"/>
    <property type="evidence" value="ECO:0007669"/>
    <property type="project" value="TreeGrafter"/>
</dbReference>
<gene>
    <name evidence="3" type="ORF">FOMPIDRAFT_139332</name>
</gene>
<dbReference type="SMART" id="SM00128">
    <property type="entry name" value="IPPc"/>
    <property type="match status" value="1"/>
</dbReference>
<accession>S8DR97</accession>
<evidence type="ECO:0000259" key="2">
    <source>
        <dbReference type="SMART" id="SM00128"/>
    </source>
</evidence>
<dbReference type="AlphaFoldDB" id="S8DR97"/>
<dbReference type="InterPro" id="IPR036691">
    <property type="entry name" value="Endo/exonu/phosph_ase_sf"/>
</dbReference>
<feature type="compositionally biased region" description="Polar residues" evidence="1">
    <location>
        <begin position="134"/>
        <end position="147"/>
    </location>
</feature>
<feature type="compositionally biased region" description="Polar residues" evidence="1">
    <location>
        <begin position="1"/>
        <end position="11"/>
    </location>
</feature>